<organism evidence="4 5">
    <name type="scientific">Nonomuraea thailandensis</name>
    <dbReference type="NCBI Taxonomy" id="1188745"/>
    <lineage>
        <taxon>Bacteria</taxon>
        <taxon>Bacillati</taxon>
        <taxon>Actinomycetota</taxon>
        <taxon>Actinomycetes</taxon>
        <taxon>Streptosporangiales</taxon>
        <taxon>Streptosporangiaceae</taxon>
        <taxon>Nonomuraea</taxon>
    </lineage>
</organism>
<comment type="similarity">
    <text evidence="1 3">Belongs to the short-chain dehydrogenases/reductases (SDR) family.</text>
</comment>
<dbReference type="RefSeq" id="WP_253744842.1">
    <property type="nucleotide sequence ID" value="NZ_BAABKA010000026.1"/>
</dbReference>
<dbReference type="PANTHER" id="PTHR43086">
    <property type="entry name" value="VERY-LONG-CHAIN 3-OXOOACYL-COA REDUCTASE"/>
    <property type="match status" value="1"/>
</dbReference>
<dbReference type="PRINTS" id="PR00080">
    <property type="entry name" value="SDRFAMILY"/>
</dbReference>
<name>A0A9X2GEP1_9ACTN</name>
<keyword evidence="5" id="KW-1185">Reference proteome</keyword>
<reference evidence="4" key="1">
    <citation type="submission" date="2022-06" db="EMBL/GenBank/DDBJ databases">
        <title>Sequencing the genomes of 1000 actinobacteria strains.</title>
        <authorList>
            <person name="Klenk H.-P."/>
        </authorList>
    </citation>
    <scope>NUCLEOTIDE SEQUENCE</scope>
    <source>
        <strain evidence="4">DSM 46694</strain>
    </source>
</reference>
<dbReference type="GO" id="GO:0016491">
    <property type="term" value="F:oxidoreductase activity"/>
    <property type="evidence" value="ECO:0007669"/>
    <property type="project" value="UniProtKB-KW"/>
</dbReference>
<dbReference type="Proteomes" id="UP001139648">
    <property type="component" value="Unassembled WGS sequence"/>
</dbReference>
<dbReference type="Pfam" id="PF00106">
    <property type="entry name" value="adh_short"/>
    <property type="match status" value="1"/>
</dbReference>
<dbReference type="InterPro" id="IPR036291">
    <property type="entry name" value="NAD(P)-bd_dom_sf"/>
</dbReference>
<evidence type="ECO:0000313" key="5">
    <source>
        <dbReference type="Proteomes" id="UP001139648"/>
    </source>
</evidence>
<dbReference type="SUPFAM" id="SSF51735">
    <property type="entry name" value="NAD(P)-binding Rossmann-fold domains"/>
    <property type="match status" value="1"/>
</dbReference>
<keyword evidence="2" id="KW-0560">Oxidoreductase</keyword>
<gene>
    <name evidence="4" type="ORF">HD597_004754</name>
</gene>
<dbReference type="Gene3D" id="3.40.50.720">
    <property type="entry name" value="NAD(P)-binding Rossmann-like Domain"/>
    <property type="match status" value="1"/>
</dbReference>
<sequence>MGDVWGTAVVTGASSGIGARYAARLAGLGWDTVLVARRADRLEDLARRLREQTGTAVETLVADLSVPADLARVAERAAARDVGFLLNNAGINGFGPFGALDPSLMAKVLDLNVVALTVLTRAALPGMVRRGRGAVVNVASLLAFAGSLPPGPLPQRAVYAGTKGYVLTFTRTLAAELAGGPPRLQALCPGLTATEFHLTSGAEPVPGREPAVHREGGMPVEEVVDASLAALDAGEVVCVPGLRGDPGRIEELVAAELALRAAAQPAR</sequence>
<proteinExistence type="inferred from homology"/>
<dbReference type="PIRSF" id="PIRSF000126">
    <property type="entry name" value="11-beta-HSD1"/>
    <property type="match status" value="1"/>
</dbReference>
<dbReference type="AlphaFoldDB" id="A0A9X2GEP1"/>
<evidence type="ECO:0000256" key="3">
    <source>
        <dbReference type="RuleBase" id="RU000363"/>
    </source>
</evidence>
<evidence type="ECO:0000313" key="4">
    <source>
        <dbReference type="EMBL" id="MCP2357734.1"/>
    </source>
</evidence>
<dbReference type="EMBL" id="JAMZEB010000002">
    <property type="protein sequence ID" value="MCP2357734.1"/>
    <property type="molecule type" value="Genomic_DNA"/>
</dbReference>
<comment type="caution">
    <text evidence="4">The sequence shown here is derived from an EMBL/GenBank/DDBJ whole genome shotgun (WGS) entry which is preliminary data.</text>
</comment>
<evidence type="ECO:0000256" key="2">
    <source>
        <dbReference type="ARBA" id="ARBA00023002"/>
    </source>
</evidence>
<evidence type="ECO:0000256" key="1">
    <source>
        <dbReference type="ARBA" id="ARBA00006484"/>
    </source>
</evidence>
<protein>
    <submittedName>
        <fullName evidence="4">Short-subunit dehydrogenase</fullName>
    </submittedName>
</protein>
<dbReference type="PANTHER" id="PTHR43086:SF3">
    <property type="entry name" value="NADP-DEPENDENT 3-HYDROXY ACID DEHYDROGENASE YDFG"/>
    <property type="match status" value="1"/>
</dbReference>
<dbReference type="PRINTS" id="PR00081">
    <property type="entry name" value="GDHRDH"/>
</dbReference>
<dbReference type="InterPro" id="IPR002347">
    <property type="entry name" value="SDR_fam"/>
</dbReference>
<accession>A0A9X2GEP1</accession>